<sequence length="125" mass="14501">MPKPFQLPGFVLGGSWACVLVAFLQEIVLTFWRTPRGLCRTGIVPNTTSRRLGAFFHHPWPWRTFSLFNRCSPARRLCDYYPLTSRDYSTTHLRTPTDRSVAEYLFLQQHSSLYGPAHTIIQTLR</sequence>
<evidence type="ECO:0000313" key="3">
    <source>
        <dbReference type="Proteomes" id="UP000184356"/>
    </source>
</evidence>
<evidence type="ECO:0000256" key="1">
    <source>
        <dbReference type="SAM" id="Phobius"/>
    </source>
</evidence>
<dbReference type="EMBL" id="KV878591">
    <property type="protein sequence ID" value="OJJ55998.1"/>
    <property type="molecule type" value="Genomic_DNA"/>
</dbReference>
<dbReference type="AlphaFoldDB" id="A0A1L9T977"/>
<evidence type="ECO:0000313" key="2">
    <source>
        <dbReference type="EMBL" id="OJJ55998.1"/>
    </source>
</evidence>
<dbReference type="GeneID" id="63762018"/>
<keyword evidence="1" id="KW-0812">Transmembrane</keyword>
<keyword evidence="1" id="KW-0472">Membrane</keyword>
<keyword evidence="1" id="KW-1133">Transmembrane helix</keyword>
<gene>
    <name evidence="2" type="ORF">ASPSYDRAFT_397027</name>
</gene>
<feature type="transmembrane region" description="Helical" evidence="1">
    <location>
        <begin position="12"/>
        <end position="32"/>
    </location>
</feature>
<dbReference type="RefSeq" id="XP_040699804.1">
    <property type="nucleotide sequence ID" value="XM_040845945.1"/>
</dbReference>
<keyword evidence="3" id="KW-1185">Reference proteome</keyword>
<organism evidence="2 3">
    <name type="scientific">Aspergillus sydowii CBS 593.65</name>
    <dbReference type="NCBI Taxonomy" id="1036612"/>
    <lineage>
        <taxon>Eukaryota</taxon>
        <taxon>Fungi</taxon>
        <taxon>Dikarya</taxon>
        <taxon>Ascomycota</taxon>
        <taxon>Pezizomycotina</taxon>
        <taxon>Eurotiomycetes</taxon>
        <taxon>Eurotiomycetidae</taxon>
        <taxon>Eurotiales</taxon>
        <taxon>Aspergillaceae</taxon>
        <taxon>Aspergillus</taxon>
        <taxon>Aspergillus subgen. Nidulantes</taxon>
    </lineage>
</organism>
<protein>
    <submittedName>
        <fullName evidence="2">Uncharacterized protein</fullName>
    </submittedName>
</protein>
<dbReference type="Proteomes" id="UP000184356">
    <property type="component" value="Unassembled WGS sequence"/>
</dbReference>
<proteinExistence type="predicted"/>
<name>A0A1L9T977_9EURO</name>
<reference evidence="3" key="1">
    <citation type="journal article" date="2017" name="Genome Biol.">
        <title>Comparative genomics reveals high biological diversity and specific adaptations in the industrially and medically important fungal genus Aspergillus.</title>
        <authorList>
            <person name="de Vries R.P."/>
            <person name="Riley R."/>
            <person name="Wiebenga A."/>
            <person name="Aguilar-Osorio G."/>
            <person name="Amillis S."/>
            <person name="Uchima C.A."/>
            <person name="Anderluh G."/>
            <person name="Asadollahi M."/>
            <person name="Askin M."/>
            <person name="Barry K."/>
            <person name="Battaglia E."/>
            <person name="Bayram O."/>
            <person name="Benocci T."/>
            <person name="Braus-Stromeyer S.A."/>
            <person name="Caldana C."/>
            <person name="Canovas D."/>
            <person name="Cerqueira G.C."/>
            <person name="Chen F."/>
            <person name="Chen W."/>
            <person name="Choi C."/>
            <person name="Clum A."/>
            <person name="Dos Santos R.A."/>
            <person name="Damasio A.R."/>
            <person name="Diallinas G."/>
            <person name="Emri T."/>
            <person name="Fekete E."/>
            <person name="Flipphi M."/>
            <person name="Freyberg S."/>
            <person name="Gallo A."/>
            <person name="Gournas C."/>
            <person name="Habgood R."/>
            <person name="Hainaut M."/>
            <person name="Harispe M.L."/>
            <person name="Henrissat B."/>
            <person name="Hilden K.S."/>
            <person name="Hope R."/>
            <person name="Hossain A."/>
            <person name="Karabika E."/>
            <person name="Karaffa L."/>
            <person name="Karanyi Z."/>
            <person name="Krasevec N."/>
            <person name="Kuo A."/>
            <person name="Kusch H."/>
            <person name="LaButti K."/>
            <person name="Lagendijk E.L."/>
            <person name="Lapidus A."/>
            <person name="Levasseur A."/>
            <person name="Lindquist E."/>
            <person name="Lipzen A."/>
            <person name="Logrieco A.F."/>
            <person name="MacCabe A."/>
            <person name="Maekelae M.R."/>
            <person name="Malavazi I."/>
            <person name="Melin P."/>
            <person name="Meyer V."/>
            <person name="Mielnichuk N."/>
            <person name="Miskei M."/>
            <person name="Molnar A.P."/>
            <person name="Mule G."/>
            <person name="Ngan C.Y."/>
            <person name="Orejas M."/>
            <person name="Orosz E."/>
            <person name="Ouedraogo J.P."/>
            <person name="Overkamp K.M."/>
            <person name="Park H.-S."/>
            <person name="Perrone G."/>
            <person name="Piumi F."/>
            <person name="Punt P.J."/>
            <person name="Ram A.F."/>
            <person name="Ramon A."/>
            <person name="Rauscher S."/>
            <person name="Record E."/>
            <person name="Riano-Pachon D.M."/>
            <person name="Robert V."/>
            <person name="Roehrig J."/>
            <person name="Ruller R."/>
            <person name="Salamov A."/>
            <person name="Salih N.S."/>
            <person name="Samson R.A."/>
            <person name="Sandor E."/>
            <person name="Sanguinetti M."/>
            <person name="Schuetze T."/>
            <person name="Sepcic K."/>
            <person name="Shelest E."/>
            <person name="Sherlock G."/>
            <person name="Sophianopoulou V."/>
            <person name="Squina F.M."/>
            <person name="Sun H."/>
            <person name="Susca A."/>
            <person name="Todd R.B."/>
            <person name="Tsang A."/>
            <person name="Unkles S.E."/>
            <person name="van de Wiele N."/>
            <person name="van Rossen-Uffink D."/>
            <person name="Oliveira J.V."/>
            <person name="Vesth T.C."/>
            <person name="Visser J."/>
            <person name="Yu J.-H."/>
            <person name="Zhou M."/>
            <person name="Andersen M.R."/>
            <person name="Archer D.B."/>
            <person name="Baker S.E."/>
            <person name="Benoit I."/>
            <person name="Brakhage A.A."/>
            <person name="Braus G.H."/>
            <person name="Fischer R."/>
            <person name="Frisvad J.C."/>
            <person name="Goldman G.H."/>
            <person name="Houbraken J."/>
            <person name="Oakley B."/>
            <person name="Pocsi I."/>
            <person name="Scazzocchio C."/>
            <person name="Seiboth B."/>
            <person name="vanKuyk P.A."/>
            <person name="Wortman J."/>
            <person name="Dyer P.S."/>
            <person name="Grigoriev I.V."/>
        </authorList>
    </citation>
    <scope>NUCLEOTIDE SEQUENCE [LARGE SCALE GENOMIC DNA]</scope>
    <source>
        <strain evidence="3">CBS 593.65</strain>
    </source>
</reference>
<dbReference type="VEuPathDB" id="FungiDB:ASPSYDRAFT_397027"/>
<accession>A0A1L9T977</accession>